<sequence>MATQSSTGERRRRGLLSKFTKPGRASVLGTVALAMIATLVNPIGVQSASAADGNPTFWIGRGDARQARDDYWGFINHIRSFADQGRDRSVAGTSTPVDHTDAASQGYFQVDIHAWDGNPNDYVRLQIRAADLYLVGWWSSDNYYNRVDDTRAPTARWQDQTLREAAGERTPSFHGDYPSLQNTAGVARRDLHFNPGALNDSVWALLNAHEFRREESSAQRGQNTRDQALAVMRLAQFVSEATRFRSYSDYMATAVVPGGDVVLPDQIIDLPNQWDSLSQRFNLLRREHRDDRNPLTVWARNENGGVQQYVLWTLALYANYILNTAKGS</sequence>
<protein>
    <submittedName>
        <fullName evidence="1">Uncharacterized protein</fullName>
    </submittedName>
</protein>
<organism evidence="1 2">
    <name type="scientific">Lentzea aerocolonigenes</name>
    <name type="common">Lechevalieria aerocolonigenes</name>
    <name type="synonym">Saccharothrix aerocolonigenes</name>
    <dbReference type="NCBI Taxonomy" id="68170"/>
    <lineage>
        <taxon>Bacteria</taxon>
        <taxon>Bacillati</taxon>
        <taxon>Actinomycetota</taxon>
        <taxon>Actinomycetes</taxon>
        <taxon>Pseudonocardiales</taxon>
        <taxon>Pseudonocardiaceae</taxon>
        <taxon>Lentzea</taxon>
    </lineage>
</organism>
<dbReference type="InterPro" id="IPR001574">
    <property type="entry name" value="Ribosome_inactivat_prot"/>
</dbReference>
<dbReference type="Pfam" id="PF00161">
    <property type="entry name" value="RIP"/>
    <property type="match status" value="1"/>
</dbReference>
<dbReference type="PRINTS" id="PR00396">
    <property type="entry name" value="SHIGARICIN"/>
</dbReference>
<proteinExistence type="predicted"/>
<dbReference type="GO" id="GO:0030598">
    <property type="term" value="F:rRNA N-glycosylase activity"/>
    <property type="evidence" value="ECO:0007669"/>
    <property type="project" value="InterPro"/>
</dbReference>
<name>A0A0F0H6J0_LENAE</name>
<dbReference type="GO" id="GO:0017148">
    <property type="term" value="P:negative regulation of translation"/>
    <property type="evidence" value="ECO:0007669"/>
    <property type="project" value="InterPro"/>
</dbReference>
<dbReference type="Proteomes" id="UP000033393">
    <property type="component" value="Unassembled WGS sequence"/>
</dbReference>
<dbReference type="InterPro" id="IPR016138">
    <property type="entry name" value="Ribosome_inactivat_prot_sub1"/>
</dbReference>
<dbReference type="EMBL" id="JYJG01000059">
    <property type="protein sequence ID" value="KJK50461.1"/>
    <property type="molecule type" value="Genomic_DNA"/>
</dbReference>
<accession>A0A0F0H6J0</accession>
<dbReference type="SUPFAM" id="SSF56371">
    <property type="entry name" value="Ribosome inactivating proteins (RIP)"/>
    <property type="match status" value="1"/>
</dbReference>
<reference evidence="1 2" key="1">
    <citation type="submission" date="2015-02" db="EMBL/GenBank/DDBJ databases">
        <authorList>
            <person name="Ju K.-S."/>
            <person name="Doroghazi J.R."/>
            <person name="Metcalf W."/>
        </authorList>
    </citation>
    <scope>NUCLEOTIDE SEQUENCE [LARGE SCALE GENOMIC DNA]</scope>
    <source>
        <strain evidence="1 2">NRRL B-16140</strain>
    </source>
</reference>
<evidence type="ECO:0000313" key="1">
    <source>
        <dbReference type="EMBL" id="KJK50461.1"/>
    </source>
</evidence>
<dbReference type="InterPro" id="IPR036041">
    <property type="entry name" value="Ribosome-inact_prot_sf"/>
</dbReference>
<comment type="caution">
    <text evidence="1">The sequence shown here is derived from an EMBL/GenBank/DDBJ whole genome shotgun (WGS) entry which is preliminary data.</text>
</comment>
<dbReference type="RefSeq" id="WP_045311273.1">
    <property type="nucleotide sequence ID" value="NZ_JYJG01000059.1"/>
</dbReference>
<gene>
    <name evidence="1" type="ORF">UK23_10760</name>
</gene>
<dbReference type="AlphaFoldDB" id="A0A0F0H6J0"/>
<evidence type="ECO:0000313" key="2">
    <source>
        <dbReference type="Proteomes" id="UP000033393"/>
    </source>
</evidence>
<dbReference type="PATRIC" id="fig|68170.10.peg.960"/>
<keyword evidence="2" id="KW-1185">Reference proteome</keyword>
<dbReference type="Gene3D" id="3.40.420.10">
    <property type="entry name" value="Ricin (A subunit), domain 1"/>
    <property type="match status" value="1"/>
</dbReference>
<dbReference type="InterPro" id="IPR017989">
    <property type="entry name" value="Ribosome_inactivat_1/2"/>
</dbReference>